<comment type="caution">
    <text evidence="2">The sequence shown here is derived from an EMBL/GenBank/DDBJ whole genome shotgun (WGS) entry which is preliminary data.</text>
</comment>
<protein>
    <submittedName>
        <fullName evidence="2">Neutral alpha-glucosidase AB</fullName>
    </submittedName>
</protein>
<reference evidence="2" key="1">
    <citation type="submission" date="2020-08" db="EMBL/GenBank/DDBJ databases">
        <title>Multicomponent nature underlies the extraordinary mechanical properties of spider dragline silk.</title>
        <authorList>
            <person name="Kono N."/>
            <person name="Nakamura H."/>
            <person name="Mori M."/>
            <person name="Yoshida Y."/>
            <person name="Ohtoshi R."/>
            <person name="Malay A.D."/>
            <person name="Moran D.A.P."/>
            <person name="Tomita M."/>
            <person name="Numata K."/>
            <person name="Arakawa K."/>
        </authorList>
    </citation>
    <scope>NUCLEOTIDE SEQUENCE</scope>
</reference>
<evidence type="ECO:0000313" key="3">
    <source>
        <dbReference type="Proteomes" id="UP000887013"/>
    </source>
</evidence>
<sequence>MATFNRHFQFLYLLILFVIHPVIECVDRSLFKTCEQSGFCKRHRATEPRQSPYYLEMSSFKIYPTRLEGVIINSQNGVMLKLDLVALQNNMLQLKASELNPIRPRYEAREALVGEPEETKKGKLLAGFNWGLQKNEMNELCIRRSSKKADLRRTN</sequence>
<organism evidence="2 3">
    <name type="scientific">Nephila pilipes</name>
    <name type="common">Giant wood spider</name>
    <name type="synonym">Nephila maculata</name>
    <dbReference type="NCBI Taxonomy" id="299642"/>
    <lineage>
        <taxon>Eukaryota</taxon>
        <taxon>Metazoa</taxon>
        <taxon>Ecdysozoa</taxon>
        <taxon>Arthropoda</taxon>
        <taxon>Chelicerata</taxon>
        <taxon>Arachnida</taxon>
        <taxon>Araneae</taxon>
        <taxon>Araneomorphae</taxon>
        <taxon>Entelegynae</taxon>
        <taxon>Araneoidea</taxon>
        <taxon>Nephilidae</taxon>
        <taxon>Nephila</taxon>
    </lineage>
</organism>
<gene>
    <name evidence="2" type="primary">GANAB</name>
    <name evidence="2" type="ORF">NPIL_355011</name>
</gene>
<proteinExistence type="predicted"/>
<evidence type="ECO:0000313" key="2">
    <source>
        <dbReference type="EMBL" id="GFS46050.1"/>
    </source>
</evidence>
<name>A0A8X6MER1_NEPPI</name>
<feature type="signal peptide" evidence="1">
    <location>
        <begin position="1"/>
        <end position="25"/>
    </location>
</feature>
<dbReference type="EMBL" id="BMAW01090686">
    <property type="protein sequence ID" value="GFS46050.1"/>
    <property type="molecule type" value="Genomic_DNA"/>
</dbReference>
<keyword evidence="3" id="KW-1185">Reference proteome</keyword>
<accession>A0A8X6MER1</accession>
<feature type="chain" id="PRO_5036503681" evidence="1">
    <location>
        <begin position="26"/>
        <end position="155"/>
    </location>
</feature>
<evidence type="ECO:0000256" key="1">
    <source>
        <dbReference type="SAM" id="SignalP"/>
    </source>
</evidence>
<dbReference type="OrthoDB" id="3237269at2759"/>
<dbReference type="Proteomes" id="UP000887013">
    <property type="component" value="Unassembled WGS sequence"/>
</dbReference>
<keyword evidence="1" id="KW-0732">Signal</keyword>
<dbReference type="AlphaFoldDB" id="A0A8X6MER1"/>